<keyword evidence="2" id="KW-0723">Serine/threonine-protein kinase</keyword>
<evidence type="ECO:0000259" key="1">
    <source>
        <dbReference type="PROSITE" id="PS50011"/>
    </source>
</evidence>
<dbReference type="GO" id="GO:0004674">
    <property type="term" value="F:protein serine/threonine kinase activity"/>
    <property type="evidence" value="ECO:0007669"/>
    <property type="project" value="UniProtKB-KW"/>
</dbReference>
<reference evidence="2 3" key="1">
    <citation type="journal article" date="2016" name="DNA Res.">
        <title>Genome sequence of Aspergillus luchuensis NBRC 4314.</title>
        <authorList>
            <person name="Yamada O."/>
            <person name="Machida M."/>
            <person name="Hosoyama A."/>
            <person name="Goto M."/>
            <person name="Takahashi T."/>
            <person name="Futagami T."/>
            <person name="Yamagata Y."/>
            <person name="Takeuchi M."/>
            <person name="Kobayashi T."/>
            <person name="Koike H."/>
            <person name="Abe K."/>
            <person name="Asai K."/>
            <person name="Arita M."/>
            <person name="Fujita N."/>
            <person name="Fukuda K."/>
            <person name="Higa K."/>
            <person name="Horikawa H."/>
            <person name="Ishikawa T."/>
            <person name="Jinno K."/>
            <person name="Kato Y."/>
            <person name="Kirimura K."/>
            <person name="Mizutani O."/>
            <person name="Nakasone K."/>
            <person name="Sano M."/>
            <person name="Shiraishi Y."/>
            <person name="Tsukahara M."/>
            <person name="Gomi K."/>
        </authorList>
    </citation>
    <scope>NUCLEOTIDE SEQUENCE [LARGE SCALE GENOMIC DNA]</scope>
    <source>
        <strain evidence="2 3">RIB 2604</strain>
    </source>
</reference>
<reference evidence="3" key="2">
    <citation type="submission" date="2016-02" db="EMBL/GenBank/DDBJ databases">
        <title>Genome sequencing of Aspergillus luchuensis NBRC 4314.</title>
        <authorList>
            <person name="Yamada O."/>
        </authorList>
    </citation>
    <scope>NUCLEOTIDE SEQUENCE [LARGE SCALE GENOMIC DNA]</scope>
    <source>
        <strain evidence="3">RIB 2604</strain>
    </source>
</reference>
<keyword evidence="2" id="KW-0418">Kinase</keyword>
<dbReference type="GO" id="GO:0005524">
    <property type="term" value="F:ATP binding"/>
    <property type="evidence" value="ECO:0007669"/>
    <property type="project" value="InterPro"/>
</dbReference>
<sequence>MQLANSCRLNPENTNIQFMREISGSPASSIFEITYDNVTYALKLYHDNGDPGLTERGRDLNRYRCELKAYMNLLRHGVCDRGFVPYFYGYIDRLDPSTFQPALRHFTHDKLHPSAILLEYLPAAESLNCVNYSTALYNTAIEGMKEIHNAHVHHRDIYPKNILLSEGGSKKRLVWVDFDVSTTFNSTGPEEEKYSKYEEELVVGCGKALALTSFLARGPKTRSSPEYEVLLNMALPKLQKPAFGQYMLD</sequence>
<comment type="caution">
    <text evidence="2">The sequence shown here is derived from an EMBL/GenBank/DDBJ whole genome shotgun (WGS) entry which is preliminary data.</text>
</comment>
<dbReference type="InterPro" id="IPR011009">
    <property type="entry name" value="Kinase-like_dom_sf"/>
</dbReference>
<dbReference type="InterPro" id="IPR000719">
    <property type="entry name" value="Prot_kinase_dom"/>
</dbReference>
<dbReference type="SUPFAM" id="SSF56112">
    <property type="entry name" value="Protein kinase-like (PK-like)"/>
    <property type="match status" value="1"/>
</dbReference>
<proteinExistence type="predicted"/>
<organism evidence="2 3">
    <name type="scientific">Aspergillus kawachii</name>
    <name type="common">White koji mold</name>
    <name type="synonym">Aspergillus awamori var. kawachi</name>
    <dbReference type="NCBI Taxonomy" id="1069201"/>
    <lineage>
        <taxon>Eukaryota</taxon>
        <taxon>Fungi</taxon>
        <taxon>Dikarya</taxon>
        <taxon>Ascomycota</taxon>
        <taxon>Pezizomycotina</taxon>
        <taxon>Eurotiomycetes</taxon>
        <taxon>Eurotiomycetidae</taxon>
        <taxon>Eurotiales</taxon>
        <taxon>Aspergillaceae</taxon>
        <taxon>Aspergillus</taxon>
        <taxon>Aspergillus subgen. Circumdati</taxon>
    </lineage>
</organism>
<evidence type="ECO:0000313" key="3">
    <source>
        <dbReference type="Proteomes" id="UP000075230"/>
    </source>
</evidence>
<dbReference type="AlphaFoldDB" id="A0A146F1F9"/>
<feature type="domain" description="Protein kinase" evidence="1">
    <location>
        <begin position="16"/>
        <end position="249"/>
    </location>
</feature>
<dbReference type="Gene3D" id="1.10.510.10">
    <property type="entry name" value="Transferase(Phosphotransferase) domain 1"/>
    <property type="match status" value="1"/>
</dbReference>
<protein>
    <submittedName>
        <fullName evidence="2">Serine/threonine protein kinase</fullName>
    </submittedName>
</protein>
<name>A0A146F1F9_ASPKA</name>
<dbReference type="VEuPathDB" id="FungiDB:ASPFODRAFT_56793"/>
<evidence type="ECO:0000313" key="2">
    <source>
        <dbReference type="EMBL" id="GAT19779.1"/>
    </source>
</evidence>
<dbReference type="Proteomes" id="UP000075230">
    <property type="component" value="Unassembled WGS sequence"/>
</dbReference>
<dbReference type="Pfam" id="PF06293">
    <property type="entry name" value="Kdo"/>
    <property type="match status" value="1"/>
</dbReference>
<dbReference type="PROSITE" id="PS50011">
    <property type="entry name" value="PROTEIN_KINASE_DOM"/>
    <property type="match status" value="1"/>
</dbReference>
<gene>
    <name evidence="2" type="ORF">RIB2604_00603610</name>
</gene>
<keyword evidence="2" id="KW-0808">Transferase</keyword>
<dbReference type="EMBL" id="BCWF01000006">
    <property type="protein sequence ID" value="GAT19779.1"/>
    <property type="molecule type" value="Genomic_DNA"/>
</dbReference>
<accession>A0A146F1F9</accession>